<proteinExistence type="predicted"/>
<dbReference type="RefSeq" id="WP_184816633.1">
    <property type="nucleotide sequence ID" value="NZ_JACHJQ010000015.1"/>
</dbReference>
<dbReference type="Proteomes" id="UP000520767">
    <property type="component" value="Unassembled WGS sequence"/>
</dbReference>
<name>A0A7W7QFE7_9PSEU</name>
<evidence type="ECO:0000256" key="1">
    <source>
        <dbReference type="SAM" id="MobiDB-lite"/>
    </source>
</evidence>
<dbReference type="EMBL" id="JACHJQ010000015">
    <property type="protein sequence ID" value="MBB4912650.1"/>
    <property type="molecule type" value="Genomic_DNA"/>
</dbReference>
<evidence type="ECO:0000313" key="3">
    <source>
        <dbReference type="Proteomes" id="UP000520767"/>
    </source>
</evidence>
<comment type="caution">
    <text evidence="2">The sequence shown here is derived from an EMBL/GenBank/DDBJ whole genome shotgun (WGS) entry which is preliminary data.</text>
</comment>
<sequence>MQLLVGAKLKDKRRDAWLASLAPQLHPGEQVLALVPNSLLRPLCNGLAVTNARILAFYSAEVEHNGPKLEVSASDLARVEINLRRGSCYLIAHRRHEGELVLASVHKQDATMVRQTAEQLVMTSAPTDMQTAAVAQAVQEPTRPNRWNQAEVSHAPNEKTWPRTRTTGAKPPTARPPASDQSSLIDELSKLAFLHRQGVLTDAEFAAAKQAAIDRQAST</sequence>
<protein>
    <recommendedName>
        <fullName evidence="4">SHOCT domain-containing protein</fullName>
    </recommendedName>
</protein>
<evidence type="ECO:0008006" key="4">
    <source>
        <dbReference type="Google" id="ProtNLM"/>
    </source>
</evidence>
<accession>A0A7W7QFE7</accession>
<evidence type="ECO:0000313" key="2">
    <source>
        <dbReference type="EMBL" id="MBB4912650.1"/>
    </source>
</evidence>
<gene>
    <name evidence="2" type="ORF">FHR82_008922</name>
</gene>
<dbReference type="AlphaFoldDB" id="A0A7W7QFE7"/>
<reference evidence="2 3" key="1">
    <citation type="submission" date="2020-08" db="EMBL/GenBank/DDBJ databases">
        <title>Genomic Encyclopedia of Type Strains, Phase III (KMG-III): the genomes of soil and plant-associated and newly described type strains.</title>
        <authorList>
            <person name="Whitman W."/>
        </authorList>
    </citation>
    <scope>NUCLEOTIDE SEQUENCE [LARGE SCALE GENOMIC DNA]</scope>
    <source>
        <strain evidence="2 3">CECT 8960</strain>
    </source>
</reference>
<keyword evidence="3" id="KW-1185">Reference proteome</keyword>
<organism evidence="2 3">
    <name type="scientific">Actinophytocola algeriensis</name>
    <dbReference type="NCBI Taxonomy" id="1768010"/>
    <lineage>
        <taxon>Bacteria</taxon>
        <taxon>Bacillati</taxon>
        <taxon>Actinomycetota</taxon>
        <taxon>Actinomycetes</taxon>
        <taxon>Pseudonocardiales</taxon>
        <taxon>Pseudonocardiaceae</taxon>
    </lineage>
</organism>
<feature type="region of interest" description="Disordered" evidence="1">
    <location>
        <begin position="145"/>
        <end position="183"/>
    </location>
</feature>